<keyword evidence="1" id="KW-1133">Transmembrane helix</keyword>
<feature type="transmembrane region" description="Helical" evidence="1">
    <location>
        <begin position="35"/>
        <end position="56"/>
    </location>
</feature>
<evidence type="ECO:0000313" key="2">
    <source>
        <dbReference type="EMBL" id="MFF0544373.1"/>
    </source>
</evidence>
<gene>
    <name evidence="2" type="ORF">ACFYTF_16195</name>
</gene>
<dbReference type="Proteomes" id="UP001601444">
    <property type="component" value="Unassembled WGS sequence"/>
</dbReference>
<reference evidence="2 3" key="1">
    <citation type="submission" date="2024-10" db="EMBL/GenBank/DDBJ databases">
        <title>The Natural Products Discovery Center: Release of the First 8490 Sequenced Strains for Exploring Actinobacteria Biosynthetic Diversity.</title>
        <authorList>
            <person name="Kalkreuter E."/>
            <person name="Kautsar S.A."/>
            <person name="Yang D."/>
            <person name="Bader C.D."/>
            <person name="Teijaro C.N."/>
            <person name="Fluegel L."/>
            <person name="Davis C.M."/>
            <person name="Simpson J.R."/>
            <person name="Lauterbach L."/>
            <person name="Steele A.D."/>
            <person name="Gui C."/>
            <person name="Meng S."/>
            <person name="Li G."/>
            <person name="Viehrig K."/>
            <person name="Ye F."/>
            <person name="Su P."/>
            <person name="Kiefer A.F."/>
            <person name="Nichols A."/>
            <person name="Cepeda A.J."/>
            <person name="Yan W."/>
            <person name="Fan B."/>
            <person name="Jiang Y."/>
            <person name="Adhikari A."/>
            <person name="Zheng C.-J."/>
            <person name="Schuster L."/>
            <person name="Cowan T.M."/>
            <person name="Smanski M.J."/>
            <person name="Chevrette M.G."/>
            <person name="De Carvalho L.P.S."/>
            <person name="Shen B."/>
        </authorList>
    </citation>
    <scope>NUCLEOTIDE SEQUENCE [LARGE SCALE GENOMIC DNA]</scope>
    <source>
        <strain evidence="2 3">NPDC004045</strain>
    </source>
</reference>
<proteinExistence type="predicted"/>
<feature type="transmembrane region" description="Helical" evidence="1">
    <location>
        <begin position="107"/>
        <end position="136"/>
    </location>
</feature>
<dbReference type="Pfam" id="PF09656">
    <property type="entry name" value="PGPGW"/>
    <property type="match status" value="1"/>
</dbReference>
<comment type="caution">
    <text evidence="2">The sequence shown here is derived from an EMBL/GenBank/DDBJ whole genome shotgun (WGS) entry which is preliminary data.</text>
</comment>
<name>A0ABW6PPX1_9NOCA</name>
<evidence type="ECO:0000313" key="3">
    <source>
        <dbReference type="Proteomes" id="UP001601444"/>
    </source>
</evidence>
<dbReference type="EMBL" id="JBIAMX010000008">
    <property type="protein sequence ID" value="MFF0544373.1"/>
    <property type="molecule type" value="Genomic_DNA"/>
</dbReference>
<evidence type="ECO:0000256" key="1">
    <source>
        <dbReference type="SAM" id="Phobius"/>
    </source>
</evidence>
<feature type="transmembrane region" description="Helical" evidence="1">
    <location>
        <begin position="62"/>
        <end position="80"/>
    </location>
</feature>
<dbReference type="NCBIfam" id="TIGR02611">
    <property type="entry name" value="TIGR02611 family protein"/>
    <property type="match status" value="1"/>
</dbReference>
<keyword evidence="3" id="KW-1185">Reference proteome</keyword>
<dbReference type="InterPro" id="IPR013434">
    <property type="entry name" value="CHP02611"/>
</dbReference>
<keyword evidence="1" id="KW-0812">Transmembrane</keyword>
<dbReference type="RefSeq" id="WP_043653882.1">
    <property type="nucleotide sequence ID" value="NZ_JBIAMX010000008.1"/>
</dbReference>
<dbReference type="InterPro" id="IPR019099">
    <property type="entry name" value="Uncharacterised_PGPGW_TM"/>
</dbReference>
<keyword evidence="1" id="KW-0472">Membrane</keyword>
<organism evidence="2 3">
    <name type="scientific">Nocardia thailandica</name>
    <dbReference type="NCBI Taxonomy" id="257275"/>
    <lineage>
        <taxon>Bacteria</taxon>
        <taxon>Bacillati</taxon>
        <taxon>Actinomycetota</taxon>
        <taxon>Actinomycetes</taxon>
        <taxon>Mycobacteriales</taxon>
        <taxon>Nocardiaceae</taxon>
        <taxon>Nocardia</taxon>
    </lineage>
</organism>
<sequence length="147" mass="16240">MTIEQSAEEQTARGGWKARGRAFRGHVRKRPTLNLAYRVGIAVVGGLVLLLGIVTIPYPGPGWALVFAGFGILATEFRWARHALHWIRGKYQAVMNWYTSRGWPLKILGAVLTVAIVVATLWLLGTFSMAGSWIGVDEPWLKSPLLS</sequence>
<protein>
    <submittedName>
        <fullName evidence="2">TIGR02611 family protein</fullName>
    </submittedName>
</protein>
<accession>A0ABW6PPX1</accession>